<comment type="caution">
    <text evidence="2">The sequence shown here is derived from an EMBL/GenBank/DDBJ whole genome shotgun (WGS) entry which is preliminary data.</text>
</comment>
<evidence type="ECO:0000313" key="3">
    <source>
        <dbReference type="Proteomes" id="UP001454489"/>
    </source>
</evidence>
<dbReference type="PIRSF" id="PIRSF010606">
    <property type="entry name" value="Spore_coat_CotJB"/>
    <property type="match status" value="1"/>
</dbReference>
<organism evidence="2 3">
    <name type="scientific">Maccoyibacter intestinihominis</name>
    <dbReference type="NCBI Taxonomy" id="3133499"/>
    <lineage>
        <taxon>Bacteria</taxon>
        <taxon>Bacillati</taxon>
        <taxon>Bacillota</taxon>
        <taxon>Clostridia</taxon>
        <taxon>Lachnospirales</taxon>
        <taxon>Lachnospiraceae</taxon>
        <taxon>Maccoyibacter</taxon>
    </lineage>
</organism>
<keyword evidence="2" id="KW-0167">Capsid protein</keyword>
<gene>
    <name evidence="2" type="ORF">WMO43_08240</name>
</gene>
<protein>
    <submittedName>
        <fullName evidence="2">Spore coat protein CotJB</fullName>
    </submittedName>
</protein>
<proteinExistence type="predicted"/>
<name>A0ABV1HDQ9_9FIRM</name>
<dbReference type="InterPro" id="IPR024207">
    <property type="entry name" value="CotJB_dom"/>
</dbReference>
<dbReference type="Proteomes" id="UP001454489">
    <property type="component" value="Unassembled WGS sequence"/>
</dbReference>
<keyword evidence="2" id="KW-0946">Virion</keyword>
<dbReference type="Pfam" id="PF12652">
    <property type="entry name" value="CotJB"/>
    <property type="match status" value="1"/>
</dbReference>
<evidence type="ECO:0000259" key="1">
    <source>
        <dbReference type="Pfam" id="PF12652"/>
    </source>
</evidence>
<accession>A0ABV1HDQ9</accession>
<keyword evidence="3" id="KW-1185">Reference proteome</keyword>
<dbReference type="InterPro" id="IPR016571">
    <property type="entry name" value="Spore_coat_assembly_CotJB"/>
</dbReference>
<dbReference type="RefSeq" id="WP_177963450.1">
    <property type="nucleotide sequence ID" value="NZ_JBBMEX010000007.1"/>
</dbReference>
<evidence type="ECO:0000313" key="2">
    <source>
        <dbReference type="EMBL" id="MEQ2557854.1"/>
    </source>
</evidence>
<reference evidence="2 3" key="1">
    <citation type="submission" date="2024-03" db="EMBL/GenBank/DDBJ databases">
        <title>Human intestinal bacterial collection.</title>
        <authorList>
            <person name="Pauvert C."/>
            <person name="Hitch T.C.A."/>
            <person name="Clavel T."/>
        </authorList>
    </citation>
    <scope>NUCLEOTIDE SEQUENCE [LARGE SCALE GENOMIC DNA]</scope>
    <source>
        <strain evidence="2 3">CLA-AA-H185</strain>
    </source>
</reference>
<feature type="domain" description="Protein CotJB" evidence="1">
    <location>
        <begin position="9"/>
        <end position="84"/>
    </location>
</feature>
<sequence>MMNQQMSQKQLLQWINMVSFAVNDITLYLDTHPDDEEALNYLKHYKELRKQGLRAYADQYGPLTIDSAKVGDHWDWATQPWPWEGGMC</sequence>
<dbReference type="EMBL" id="JBBMEX010000007">
    <property type="protein sequence ID" value="MEQ2557854.1"/>
    <property type="molecule type" value="Genomic_DNA"/>
</dbReference>